<dbReference type="EMBL" id="CP014342">
    <property type="protein sequence ID" value="AMX83398.1"/>
    <property type="molecule type" value="Genomic_DNA"/>
</dbReference>
<evidence type="ECO:0000313" key="10">
    <source>
        <dbReference type="Proteomes" id="UP000076226"/>
    </source>
</evidence>
<dbReference type="InterPro" id="IPR026891">
    <property type="entry name" value="Fn3-like"/>
</dbReference>
<comment type="similarity">
    <text evidence="2 7">Belongs to the glycosyl hydrolase 3 family.</text>
</comment>
<dbReference type="InterPro" id="IPR001764">
    <property type="entry name" value="Glyco_hydro_3_N"/>
</dbReference>
<dbReference type="InterPro" id="IPR019800">
    <property type="entry name" value="Glyco_hydro_3_AS"/>
</dbReference>
<dbReference type="Gene3D" id="3.20.20.300">
    <property type="entry name" value="Glycoside hydrolase, family 3, N-terminal domain"/>
    <property type="match status" value="1"/>
</dbReference>
<dbReference type="PANTHER" id="PTHR30620">
    <property type="entry name" value="PERIPLASMIC BETA-GLUCOSIDASE-RELATED"/>
    <property type="match status" value="1"/>
</dbReference>
<dbReference type="NCBIfam" id="NF011678">
    <property type="entry name" value="PRK15098.1"/>
    <property type="match status" value="1"/>
</dbReference>
<dbReference type="SUPFAM" id="SSF51445">
    <property type="entry name" value="(Trans)glycosidases"/>
    <property type="match status" value="1"/>
</dbReference>
<gene>
    <name evidence="9" type="ORF">GS3922_06725</name>
</gene>
<evidence type="ECO:0000259" key="8">
    <source>
        <dbReference type="SMART" id="SM01217"/>
    </source>
</evidence>
<organism evidence="9 10">
    <name type="scientific">Geobacillus subterraneus</name>
    <dbReference type="NCBI Taxonomy" id="129338"/>
    <lineage>
        <taxon>Bacteria</taxon>
        <taxon>Bacillati</taxon>
        <taxon>Bacillota</taxon>
        <taxon>Bacilli</taxon>
        <taxon>Bacillales</taxon>
        <taxon>Anoxybacillaceae</taxon>
        <taxon>Geobacillus</taxon>
    </lineage>
</organism>
<dbReference type="EC" id="3.2.1.21" evidence="3"/>
<dbReference type="PANTHER" id="PTHR30620:SF16">
    <property type="entry name" value="LYSOSOMAL BETA GLUCOSIDASE"/>
    <property type="match status" value="1"/>
</dbReference>
<dbReference type="Gene3D" id="3.40.50.1700">
    <property type="entry name" value="Glycoside hydrolase family 3 C-terminal domain"/>
    <property type="match status" value="1"/>
</dbReference>
<proteinExistence type="inferred from homology"/>
<feature type="domain" description="Fibronectin type III-like" evidence="8">
    <location>
        <begin position="642"/>
        <end position="711"/>
    </location>
</feature>
<dbReference type="PRINTS" id="PR00133">
    <property type="entry name" value="GLHYDRLASE3"/>
</dbReference>
<keyword evidence="4" id="KW-0732">Signal</keyword>
<evidence type="ECO:0000256" key="1">
    <source>
        <dbReference type="ARBA" id="ARBA00000448"/>
    </source>
</evidence>
<evidence type="ECO:0000256" key="4">
    <source>
        <dbReference type="ARBA" id="ARBA00022729"/>
    </source>
</evidence>
<dbReference type="RefSeq" id="WP_063165722.1">
    <property type="nucleotide sequence ID" value="NZ_CP014342.1"/>
</dbReference>
<protein>
    <recommendedName>
        <fullName evidence="3">beta-glucosidase</fullName>
        <ecNumber evidence="3">3.2.1.21</ecNumber>
    </recommendedName>
</protein>
<evidence type="ECO:0000256" key="2">
    <source>
        <dbReference type="ARBA" id="ARBA00005336"/>
    </source>
</evidence>
<sequence>MTEQEKRILTIIEEMTLDEKVAQLVQLAPPFFEGAANEGQITGPMAAIKVNKEVVRNSGSVLGTSGAREVIHIQRTHLKNNRLGIPLLFMADVIHGYRTIFPVPLAIGCSWDLELAEKSAEIAAKEAAISGVHVTFAPMVDLVRDPRWGRVVESTGEDPYLNSQFARAFVRGFQGENLQNDFDRVAACVKHFAAYGAPEGGRDYNTVNMSERQLRESYLPAYKAAIDEGCEMVMTSFNTVDGIPATGNRWLMRDLLRDEWNFDGVLISDWGAVKEMIPHGVAEDEREAAYKAIQAGVDIEMMSACYIHHLKELVESGWVDETLIDEAVFRILRLKQKLGLFEHPYRGADEKREKEIILCEEHRQAARELATKSCVLLKNEGVLPLNRDKKIALIGPFAQSGDILGPWSCLGSKDEAIPLYDGFKMKVDPSLLLVAKGCDIETTTEKQWQEALDIAREADVIVLALGEHSDMSGEAGCRADIRLPRVQLELISELKQFNKSLIAVLFNGRPLDLHGVVDQVDAVLEAWYPGTEGGAAIADLLFGDANPSGKLTMSFPYSVGQIPVYYNCFNTGRPKDAPDAQERYVSQYLDIPNEPLFPFGFGLSYTTFSYSEVVLSSDYMTPDQPLSISVNVTNTGKVAGEEVVQLYVRDIAGEVVRPVKELKGFQKVFLQPGETKKVTFTLTEEQLRYYHSDLQFTSDAGTFVAYIGPNSRDVMALTFKLVK</sequence>
<reference evidence="9 10" key="1">
    <citation type="submission" date="2016-02" db="EMBL/GenBank/DDBJ databases">
        <title>Complete genome sequence of Geobacillus subterraneus KCTC 3922T.</title>
        <authorList>
            <person name="Lee D.-W."/>
            <person name="Lee Y.-J."/>
            <person name="Lee S.-J."/>
            <person name="Park G.-S."/>
            <person name="Lee S.-J."/>
            <person name="Shin J.-H."/>
        </authorList>
    </citation>
    <scope>NUCLEOTIDE SEQUENCE [LARGE SCALE GENOMIC DNA]</scope>
    <source>
        <strain evidence="9 10">KCTC 3922</strain>
    </source>
</reference>
<evidence type="ECO:0000313" key="9">
    <source>
        <dbReference type="EMBL" id="AMX83398.1"/>
    </source>
</evidence>
<dbReference type="InterPro" id="IPR002772">
    <property type="entry name" value="Glyco_hydro_3_C"/>
</dbReference>
<keyword evidence="10" id="KW-1185">Reference proteome</keyword>
<dbReference type="Pfam" id="PF14310">
    <property type="entry name" value="Fn3-like"/>
    <property type="match status" value="1"/>
</dbReference>
<dbReference type="Proteomes" id="UP000076226">
    <property type="component" value="Chromosome"/>
</dbReference>
<dbReference type="InterPro" id="IPR017853">
    <property type="entry name" value="GH"/>
</dbReference>
<dbReference type="InterPro" id="IPR036881">
    <property type="entry name" value="Glyco_hydro_3_C_sf"/>
</dbReference>
<dbReference type="SMART" id="SM01217">
    <property type="entry name" value="Fn3_like"/>
    <property type="match status" value="1"/>
</dbReference>
<dbReference type="Pfam" id="PF00933">
    <property type="entry name" value="Glyco_hydro_3"/>
    <property type="match status" value="1"/>
</dbReference>
<dbReference type="InterPro" id="IPR036962">
    <property type="entry name" value="Glyco_hydro_3_N_sf"/>
</dbReference>
<evidence type="ECO:0000256" key="3">
    <source>
        <dbReference type="ARBA" id="ARBA00012744"/>
    </source>
</evidence>
<name>A0ABM6AAY0_9BACL</name>
<comment type="catalytic activity">
    <reaction evidence="1">
        <text>Hydrolysis of terminal, non-reducing beta-D-glucosyl residues with release of beta-D-glucose.</text>
        <dbReference type="EC" id="3.2.1.21"/>
    </reaction>
</comment>
<evidence type="ECO:0000256" key="7">
    <source>
        <dbReference type="RuleBase" id="RU361161"/>
    </source>
</evidence>
<dbReference type="SUPFAM" id="SSF52279">
    <property type="entry name" value="Beta-D-glucan exohydrolase, C-terminal domain"/>
    <property type="match status" value="1"/>
</dbReference>
<keyword evidence="6 7" id="KW-0326">Glycosidase</keyword>
<dbReference type="PROSITE" id="PS00775">
    <property type="entry name" value="GLYCOSYL_HYDROL_F3"/>
    <property type="match status" value="1"/>
</dbReference>
<keyword evidence="5 7" id="KW-0378">Hydrolase</keyword>
<evidence type="ECO:0000256" key="5">
    <source>
        <dbReference type="ARBA" id="ARBA00022801"/>
    </source>
</evidence>
<dbReference type="InterPro" id="IPR051915">
    <property type="entry name" value="Cellulose_Degrad_GH3"/>
</dbReference>
<dbReference type="Pfam" id="PF01915">
    <property type="entry name" value="Glyco_hydro_3_C"/>
    <property type="match status" value="1"/>
</dbReference>
<accession>A0ABM6AAY0</accession>
<dbReference type="InterPro" id="IPR013783">
    <property type="entry name" value="Ig-like_fold"/>
</dbReference>
<dbReference type="Gene3D" id="2.60.40.10">
    <property type="entry name" value="Immunoglobulins"/>
    <property type="match status" value="1"/>
</dbReference>
<evidence type="ECO:0000256" key="6">
    <source>
        <dbReference type="ARBA" id="ARBA00023295"/>
    </source>
</evidence>